<proteinExistence type="predicted"/>
<dbReference type="SUPFAM" id="SSF46689">
    <property type="entry name" value="Homeodomain-like"/>
    <property type="match status" value="1"/>
</dbReference>
<dbReference type="InterPro" id="IPR052909">
    <property type="entry name" value="Transposase_6_like"/>
</dbReference>
<dbReference type="Pfam" id="PF13340">
    <property type="entry name" value="DUF4096"/>
    <property type="match status" value="1"/>
</dbReference>
<dbReference type="InterPro" id="IPR025161">
    <property type="entry name" value="IS402-like_dom"/>
</dbReference>
<evidence type="ECO:0000313" key="4">
    <source>
        <dbReference type="EMBL" id="MEU8132980.1"/>
    </source>
</evidence>
<keyword evidence="5" id="KW-1185">Reference proteome</keyword>
<dbReference type="Pfam" id="PF00440">
    <property type="entry name" value="TetR_N"/>
    <property type="match status" value="1"/>
</dbReference>
<feature type="DNA-binding region" description="H-T-H motif" evidence="2">
    <location>
        <begin position="49"/>
        <end position="68"/>
    </location>
</feature>
<dbReference type="Proteomes" id="UP001551482">
    <property type="component" value="Unassembled WGS sequence"/>
</dbReference>
<name>A0ABV3DB56_9ACTN</name>
<feature type="domain" description="HTH tetR-type" evidence="3">
    <location>
        <begin position="26"/>
        <end position="86"/>
    </location>
</feature>
<dbReference type="Gene3D" id="1.10.357.10">
    <property type="entry name" value="Tetracycline Repressor, domain 2"/>
    <property type="match status" value="1"/>
</dbReference>
<evidence type="ECO:0000259" key="3">
    <source>
        <dbReference type="PROSITE" id="PS50977"/>
    </source>
</evidence>
<dbReference type="RefSeq" id="WP_358349701.1">
    <property type="nucleotide sequence ID" value="NZ_JBEZFP010000009.1"/>
</dbReference>
<dbReference type="InterPro" id="IPR001647">
    <property type="entry name" value="HTH_TetR"/>
</dbReference>
<evidence type="ECO:0000256" key="2">
    <source>
        <dbReference type="PROSITE-ProRule" id="PRU00335"/>
    </source>
</evidence>
<evidence type="ECO:0000256" key="1">
    <source>
        <dbReference type="ARBA" id="ARBA00023125"/>
    </source>
</evidence>
<dbReference type="EMBL" id="JBEZFP010000009">
    <property type="protein sequence ID" value="MEU8132980.1"/>
    <property type="molecule type" value="Genomic_DNA"/>
</dbReference>
<dbReference type="PROSITE" id="PS50977">
    <property type="entry name" value="HTH_TETR_2"/>
    <property type="match status" value="1"/>
</dbReference>
<dbReference type="PANTHER" id="PTHR46637">
    <property type="entry name" value="TIS1421-TRANSPOSASE PROTEIN A"/>
    <property type="match status" value="1"/>
</dbReference>
<accession>A0ABV3DB56</accession>
<comment type="caution">
    <text evidence="4">The sequence shown here is derived from an EMBL/GenBank/DDBJ whole genome shotgun (WGS) entry which is preliminary data.</text>
</comment>
<protein>
    <submittedName>
        <fullName evidence="4">Transposase</fullName>
    </submittedName>
</protein>
<keyword evidence="1 2" id="KW-0238">DNA-binding</keyword>
<gene>
    <name evidence="4" type="ORF">AB0C36_05680</name>
</gene>
<dbReference type="InterPro" id="IPR009057">
    <property type="entry name" value="Homeodomain-like_sf"/>
</dbReference>
<dbReference type="PANTHER" id="PTHR46637:SF1">
    <property type="entry name" value="BLL5188 PROTEIN"/>
    <property type="match status" value="1"/>
</dbReference>
<sequence length="334" mass="36409">MTRSMNTAEADADGPAAPTRAVARPRLTLRDVVLAARAVLSEGGVDALTMSAVATRLGVTPMALYRHVDGRAALLAAVADAALEEVGAAVDPSVPWDDAVVMWMADVRHRIVESPWTAQLIGTPTQIAPAWAAALDRLLAVLERGPLDDDARADALVWIARTTVGVVLLEAKSPLARPGQAVGTALESALETASPEMARRWARIDTRLTSYQDDDLFEDLVRQTRVRLSDAAAGRPCFGKRDRPVSDQAAAEAPTDLTDTQWRRIRALLPPGDQRGAARADDRRVVDGIRYRERTGVPWRNVPGRYGSWQTLYGRHRRWSDDGTWARVTEALDS</sequence>
<dbReference type="SUPFAM" id="SSF48498">
    <property type="entry name" value="Tetracyclin repressor-like, C-terminal domain"/>
    <property type="match status" value="1"/>
</dbReference>
<dbReference type="InterPro" id="IPR036271">
    <property type="entry name" value="Tet_transcr_reg_TetR-rel_C_sf"/>
</dbReference>
<organism evidence="4 5">
    <name type="scientific">Streptodolium elevatio</name>
    <dbReference type="NCBI Taxonomy" id="3157996"/>
    <lineage>
        <taxon>Bacteria</taxon>
        <taxon>Bacillati</taxon>
        <taxon>Actinomycetota</taxon>
        <taxon>Actinomycetes</taxon>
        <taxon>Kitasatosporales</taxon>
        <taxon>Streptomycetaceae</taxon>
        <taxon>Streptodolium</taxon>
    </lineage>
</organism>
<reference evidence="4 5" key="1">
    <citation type="submission" date="2024-06" db="EMBL/GenBank/DDBJ databases">
        <title>The Natural Products Discovery Center: Release of the First 8490 Sequenced Strains for Exploring Actinobacteria Biosynthetic Diversity.</title>
        <authorList>
            <person name="Kalkreuter E."/>
            <person name="Kautsar S.A."/>
            <person name="Yang D."/>
            <person name="Bader C.D."/>
            <person name="Teijaro C.N."/>
            <person name="Fluegel L."/>
            <person name="Davis C.M."/>
            <person name="Simpson J.R."/>
            <person name="Lauterbach L."/>
            <person name="Steele A.D."/>
            <person name="Gui C."/>
            <person name="Meng S."/>
            <person name="Li G."/>
            <person name="Viehrig K."/>
            <person name="Ye F."/>
            <person name="Su P."/>
            <person name="Kiefer A.F."/>
            <person name="Nichols A."/>
            <person name="Cepeda A.J."/>
            <person name="Yan W."/>
            <person name="Fan B."/>
            <person name="Jiang Y."/>
            <person name="Adhikari A."/>
            <person name="Zheng C.-J."/>
            <person name="Schuster L."/>
            <person name="Cowan T.M."/>
            <person name="Smanski M.J."/>
            <person name="Chevrette M.G."/>
            <person name="De Carvalho L.P.S."/>
            <person name="Shen B."/>
        </authorList>
    </citation>
    <scope>NUCLEOTIDE SEQUENCE [LARGE SCALE GENOMIC DNA]</scope>
    <source>
        <strain evidence="4 5">NPDC048946</strain>
    </source>
</reference>
<evidence type="ECO:0000313" key="5">
    <source>
        <dbReference type="Proteomes" id="UP001551482"/>
    </source>
</evidence>